<organism evidence="8 9">
    <name type="scientific">Rhodopila globiformis</name>
    <name type="common">Rhodopseudomonas globiformis</name>
    <dbReference type="NCBI Taxonomy" id="1071"/>
    <lineage>
        <taxon>Bacteria</taxon>
        <taxon>Pseudomonadati</taxon>
        <taxon>Pseudomonadota</taxon>
        <taxon>Alphaproteobacteria</taxon>
        <taxon>Acetobacterales</taxon>
        <taxon>Acetobacteraceae</taxon>
        <taxon>Rhodopila</taxon>
    </lineage>
</organism>
<feature type="transmembrane region" description="Helical" evidence="6">
    <location>
        <begin position="381"/>
        <end position="403"/>
    </location>
</feature>
<keyword evidence="5 6" id="KW-0472">Membrane</keyword>
<dbReference type="GO" id="GO:0022857">
    <property type="term" value="F:transmembrane transporter activity"/>
    <property type="evidence" value="ECO:0007669"/>
    <property type="project" value="InterPro"/>
</dbReference>
<feature type="transmembrane region" description="Helical" evidence="6">
    <location>
        <begin position="352"/>
        <end position="369"/>
    </location>
</feature>
<feature type="transmembrane region" description="Helical" evidence="6">
    <location>
        <begin position="68"/>
        <end position="90"/>
    </location>
</feature>
<feature type="transmembrane region" description="Helical" evidence="6">
    <location>
        <begin position="185"/>
        <end position="206"/>
    </location>
</feature>
<feature type="domain" description="Major facilitator superfamily (MFS) profile" evidence="7">
    <location>
        <begin position="31"/>
        <end position="527"/>
    </location>
</feature>
<accession>A0A2S6NJI9</accession>
<dbReference type="AlphaFoldDB" id="A0A2S6NJI9"/>
<dbReference type="InterPro" id="IPR011701">
    <property type="entry name" value="MFS"/>
</dbReference>
<evidence type="ECO:0000313" key="8">
    <source>
        <dbReference type="EMBL" id="PPQ34852.1"/>
    </source>
</evidence>
<feature type="transmembrane region" description="Helical" evidence="6">
    <location>
        <begin position="287"/>
        <end position="307"/>
    </location>
</feature>
<keyword evidence="9" id="KW-1185">Reference proteome</keyword>
<feature type="transmembrane region" description="Helical" evidence="6">
    <location>
        <begin position="327"/>
        <end position="345"/>
    </location>
</feature>
<keyword evidence="4 6" id="KW-1133">Transmembrane helix</keyword>
<evidence type="ECO:0000256" key="5">
    <source>
        <dbReference type="ARBA" id="ARBA00023136"/>
    </source>
</evidence>
<dbReference type="PANTHER" id="PTHR42718">
    <property type="entry name" value="MAJOR FACILITATOR SUPERFAMILY MULTIDRUG TRANSPORTER MFSC"/>
    <property type="match status" value="1"/>
</dbReference>
<evidence type="ECO:0000256" key="1">
    <source>
        <dbReference type="ARBA" id="ARBA00004141"/>
    </source>
</evidence>
<evidence type="ECO:0000313" key="9">
    <source>
        <dbReference type="Proteomes" id="UP000239724"/>
    </source>
</evidence>
<evidence type="ECO:0000256" key="6">
    <source>
        <dbReference type="SAM" id="Phobius"/>
    </source>
</evidence>
<keyword evidence="3 6" id="KW-0812">Transmembrane</keyword>
<dbReference type="PANTHER" id="PTHR42718:SF9">
    <property type="entry name" value="MAJOR FACILITATOR SUPERFAMILY MULTIDRUG TRANSPORTER MFSC"/>
    <property type="match status" value="1"/>
</dbReference>
<proteinExistence type="predicted"/>
<keyword evidence="2" id="KW-0813">Transport</keyword>
<comment type="caution">
    <text evidence="8">The sequence shown here is derived from an EMBL/GenBank/DDBJ whole genome shotgun (WGS) entry which is preliminary data.</text>
</comment>
<dbReference type="Proteomes" id="UP000239724">
    <property type="component" value="Unassembled WGS sequence"/>
</dbReference>
<feature type="transmembrane region" description="Helical" evidence="6">
    <location>
        <begin position="97"/>
        <end position="114"/>
    </location>
</feature>
<evidence type="ECO:0000256" key="4">
    <source>
        <dbReference type="ARBA" id="ARBA00022989"/>
    </source>
</evidence>
<feature type="transmembrane region" description="Helical" evidence="6">
    <location>
        <begin position="120"/>
        <end position="144"/>
    </location>
</feature>
<dbReference type="InterPro" id="IPR020846">
    <property type="entry name" value="MFS_dom"/>
</dbReference>
<reference evidence="8 9" key="1">
    <citation type="journal article" date="2018" name="Arch. Microbiol.">
        <title>New insights into the metabolic potential of the phototrophic purple bacterium Rhodopila globiformis DSM 161(T) from its draft genome sequence and evidence for a vanadium-dependent nitrogenase.</title>
        <authorList>
            <person name="Imhoff J.F."/>
            <person name="Rahn T."/>
            <person name="Kunzel S."/>
            <person name="Neulinger S.C."/>
        </authorList>
    </citation>
    <scope>NUCLEOTIDE SEQUENCE [LARGE SCALE GENOMIC DNA]</scope>
    <source>
        <strain evidence="8 9">DSM 161</strain>
    </source>
</reference>
<feature type="transmembrane region" description="Helical" evidence="6">
    <location>
        <begin position="218"/>
        <end position="237"/>
    </location>
</feature>
<evidence type="ECO:0000256" key="2">
    <source>
        <dbReference type="ARBA" id="ARBA00022448"/>
    </source>
</evidence>
<feature type="transmembrane region" description="Helical" evidence="6">
    <location>
        <begin position="249"/>
        <end position="266"/>
    </location>
</feature>
<evidence type="ECO:0000259" key="7">
    <source>
        <dbReference type="PROSITE" id="PS50850"/>
    </source>
</evidence>
<feature type="transmembrane region" description="Helical" evidence="6">
    <location>
        <begin position="498"/>
        <end position="522"/>
    </location>
</feature>
<sequence>MEPCSAAGRALHRFADAHPCWAPDSLRAYVGILAVLIGSVIAVLSSRVTSFGLLDLRGGLHAGFDEGAWITTTFGIGQMMAGVASPYLGAVLGVRRVLLYGNLLMFLASLLGPLSPNLPAFLAMQALGGLGTGTFIPVTVSFIVRSLPARLVVYGIAFYAMNSEMSQNIGASLEGWYADNWSWRWIEWQYCLMLPVMFLCTWFGVPREGIKTELLRDFDWPGMAYATIGFAMLYAGLDQGNRLDWTRNGLIVGLLLGGGLVTLAFISRELFTPHPFLNIRKLLRGNMLLLVLLLAGYRFIILSTAYIIPTYLQTVQDFRELQVGSVLLWIALPQLVIVVPLAALLKWVDGRWVLALGSALIAVACWMATDLTSEWATDDFLPSQILQAIGQSFALTAVLTLFIRSFAPADALAVGSLLQITRLFGAEIGTAFMQTFVRMREQVHSNLVGLHVDSLGGLTADRLAKYEAAMLARTSDAAEAARRAAKLLEATVAQQASVLAYIDGFLAAAAGAFICLLLVALMRAPPPSPFFGRSQ</sequence>
<feature type="transmembrane region" description="Helical" evidence="6">
    <location>
        <begin position="151"/>
        <end position="173"/>
    </location>
</feature>
<dbReference type="InterPro" id="IPR036259">
    <property type="entry name" value="MFS_trans_sf"/>
</dbReference>
<gene>
    <name evidence="8" type="ORF">CCS01_09455</name>
</gene>
<evidence type="ECO:0000256" key="3">
    <source>
        <dbReference type="ARBA" id="ARBA00022692"/>
    </source>
</evidence>
<dbReference type="OrthoDB" id="9812221at2"/>
<dbReference type="SUPFAM" id="SSF103473">
    <property type="entry name" value="MFS general substrate transporter"/>
    <property type="match status" value="1"/>
</dbReference>
<feature type="transmembrane region" description="Helical" evidence="6">
    <location>
        <begin position="28"/>
        <end position="48"/>
    </location>
</feature>
<comment type="subcellular location">
    <subcellularLocation>
        <location evidence="1">Membrane</location>
        <topology evidence="1">Multi-pass membrane protein</topology>
    </subcellularLocation>
</comment>
<dbReference type="Pfam" id="PF07690">
    <property type="entry name" value="MFS_1"/>
    <property type="match status" value="1"/>
</dbReference>
<dbReference type="PROSITE" id="PS50850">
    <property type="entry name" value="MFS"/>
    <property type="match status" value="1"/>
</dbReference>
<dbReference type="EMBL" id="NHRY01000086">
    <property type="protein sequence ID" value="PPQ34852.1"/>
    <property type="molecule type" value="Genomic_DNA"/>
</dbReference>
<protein>
    <submittedName>
        <fullName evidence="8">MFS transporter</fullName>
    </submittedName>
</protein>
<dbReference type="GO" id="GO:0016020">
    <property type="term" value="C:membrane"/>
    <property type="evidence" value="ECO:0007669"/>
    <property type="project" value="UniProtKB-SubCell"/>
</dbReference>
<dbReference type="Gene3D" id="1.20.1250.20">
    <property type="entry name" value="MFS general substrate transporter like domains"/>
    <property type="match status" value="1"/>
</dbReference>
<name>A0A2S6NJI9_RHOGL</name>